<dbReference type="PANTHER" id="PTHR43884:SF20">
    <property type="entry name" value="ACYL-COA DEHYDROGENASE FADE28"/>
    <property type="match status" value="1"/>
</dbReference>
<dbReference type="InterPro" id="IPR009075">
    <property type="entry name" value="AcylCo_DH/oxidase_C"/>
</dbReference>
<evidence type="ECO:0000313" key="5">
    <source>
        <dbReference type="EMBL" id="GGC85274.1"/>
    </source>
</evidence>
<evidence type="ECO:0000256" key="3">
    <source>
        <dbReference type="ARBA" id="ARBA00023002"/>
    </source>
</evidence>
<sequence length="303" mass="31844">MLLDQTEDQAALLSTVSAILARASGPWAPDGERSSFAAELDAALEASGVLDAAGFDAFGPATGVLVVQDVCRTPAVVEVAASALIRPLACPDAPRPLAVLHGDATRACRFLPVARAVLFLSEAGASWCPLEPGDVIPVEGYFAYPACRLRAPQACLARATPCADPALAWRLALLAVAAETSGVLQGGLESVVAHVSDRRQFGRPLGTFQALQHRLAACSTKIAAARWLALKAAAGTVSEARMAAGYAQDAVEAVAYDLHQFMGAMGLTLEHPLHRWTYRAKLLRSDLGGAARHYRDLAAAEWP</sequence>
<feature type="domain" description="Acyl-CoA dehydrogenase/oxidase C-terminal" evidence="4">
    <location>
        <begin position="174"/>
        <end position="285"/>
    </location>
</feature>
<dbReference type="EMBL" id="BMGG01000009">
    <property type="protein sequence ID" value="GGC85274.1"/>
    <property type="molecule type" value="Genomic_DNA"/>
</dbReference>
<keyword evidence="2" id="KW-0274">FAD</keyword>
<organism evidence="5 6">
    <name type="scientific">Chelatococcus reniformis</name>
    <dbReference type="NCBI Taxonomy" id="1494448"/>
    <lineage>
        <taxon>Bacteria</taxon>
        <taxon>Pseudomonadati</taxon>
        <taxon>Pseudomonadota</taxon>
        <taxon>Alphaproteobacteria</taxon>
        <taxon>Hyphomicrobiales</taxon>
        <taxon>Chelatococcaceae</taxon>
        <taxon>Chelatococcus</taxon>
    </lineage>
</organism>
<dbReference type="Gene3D" id="1.20.140.10">
    <property type="entry name" value="Butyryl-CoA Dehydrogenase, subunit A, domain 3"/>
    <property type="match status" value="1"/>
</dbReference>
<keyword evidence="1" id="KW-0285">Flavoprotein</keyword>
<evidence type="ECO:0000259" key="4">
    <source>
        <dbReference type="Pfam" id="PF00441"/>
    </source>
</evidence>
<keyword evidence="6" id="KW-1185">Reference proteome</keyword>
<dbReference type="Proteomes" id="UP000637002">
    <property type="component" value="Unassembled WGS sequence"/>
</dbReference>
<evidence type="ECO:0000256" key="1">
    <source>
        <dbReference type="ARBA" id="ARBA00022630"/>
    </source>
</evidence>
<dbReference type="RefSeq" id="WP_188611798.1">
    <property type="nucleotide sequence ID" value="NZ_BMGG01000009.1"/>
</dbReference>
<protein>
    <recommendedName>
        <fullName evidence="4">Acyl-CoA dehydrogenase/oxidase C-terminal domain-containing protein</fullName>
    </recommendedName>
</protein>
<comment type="caution">
    <text evidence="5">The sequence shown here is derived from an EMBL/GenBank/DDBJ whole genome shotgun (WGS) entry which is preliminary data.</text>
</comment>
<evidence type="ECO:0000256" key="2">
    <source>
        <dbReference type="ARBA" id="ARBA00022827"/>
    </source>
</evidence>
<keyword evidence="3" id="KW-0560">Oxidoreductase</keyword>
<reference evidence="5" key="2">
    <citation type="submission" date="2020-09" db="EMBL/GenBank/DDBJ databases">
        <authorList>
            <person name="Sun Q."/>
            <person name="Zhou Y."/>
        </authorList>
    </citation>
    <scope>NUCLEOTIDE SEQUENCE</scope>
    <source>
        <strain evidence="5">CGMCC 1.12919</strain>
    </source>
</reference>
<dbReference type="PANTHER" id="PTHR43884">
    <property type="entry name" value="ACYL-COA DEHYDROGENASE"/>
    <property type="match status" value="1"/>
</dbReference>
<accession>A0A916US61</accession>
<dbReference type="AlphaFoldDB" id="A0A916US61"/>
<dbReference type="Pfam" id="PF00441">
    <property type="entry name" value="Acyl-CoA_dh_1"/>
    <property type="match status" value="1"/>
</dbReference>
<dbReference type="GO" id="GO:0003995">
    <property type="term" value="F:acyl-CoA dehydrogenase activity"/>
    <property type="evidence" value="ECO:0007669"/>
    <property type="project" value="TreeGrafter"/>
</dbReference>
<dbReference type="SUPFAM" id="SSF47203">
    <property type="entry name" value="Acyl-CoA dehydrogenase C-terminal domain-like"/>
    <property type="match status" value="1"/>
</dbReference>
<name>A0A916US61_9HYPH</name>
<gene>
    <name evidence="5" type="ORF">GCM10010994_48950</name>
</gene>
<proteinExistence type="predicted"/>
<reference evidence="5" key="1">
    <citation type="journal article" date="2014" name="Int. J. Syst. Evol. Microbiol.">
        <title>Complete genome sequence of Corynebacterium casei LMG S-19264T (=DSM 44701T), isolated from a smear-ripened cheese.</title>
        <authorList>
            <consortium name="US DOE Joint Genome Institute (JGI-PGF)"/>
            <person name="Walter F."/>
            <person name="Albersmeier A."/>
            <person name="Kalinowski J."/>
            <person name="Ruckert C."/>
        </authorList>
    </citation>
    <scope>NUCLEOTIDE SEQUENCE</scope>
    <source>
        <strain evidence="5">CGMCC 1.12919</strain>
    </source>
</reference>
<evidence type="ECO:0000313" key="6">
    <source>
        <dbReference type="Proteomes" id="UP000637002"/>
    </source>
</evidence>
<dbReference type="InterPro" id="IPR036250">
    <property type="entry name" value="AcylCo_DH-like_C"/>
</dbReference>